<name>A0ABX7QTR7_9GAMM</name>
<accession>A0ABX7QTR7</accession>
<dbReference type="InterPro" id="IPR015421">
    <property type="entry name" value="PyrdxlP-dep_Trfase_major"/>
</dbReference>
<dbReference type="Gene3D" id="3.90.1150.10">
    <property type="entry name" value="Aspartate Aminotransferase, domain 1"/>
    <property type="match status" value="1"/>
</dbReference>
<keyword evidence="8" id="KW-1185">Reference proteome</keyword>
<dbReference type="InterPro" id="IPR002129">
    <property type="entry name" value="PyrdxlP-dep_de-COase"/>
</dbReference>
<evidence type="ECO:0000256" key="5">
    <source>
        <dbReference type="ARBA" id="ARBA00023239"/>
    </source>
</evidence>
<protein>
    <submittedName>
        <fullName evidence="7">Pyridoxal-dependent aspartate 1-decarboxylase</fullName>
    </submittedName>
</protein>
<dbReference type="RefSeq" id="WP_207356075.1">
    <property type="nucleotide sequence ID" value="NZ_CP071503.1"/>
</dbReference>
<reference evidence="7 8" key="1">
    <citation type="submission" date="2021-03" db="EMBL/GenBank/DDBJ databases">
        <title>Novel species identification of genus Shewanella.</title>
        <authorList>
            <person name="Liu G."/>
            <person name="Zhang Q."/>
        </authorList>
    </citation>
    <scope>NUCLEOTIDE SEQUENCE [LARGE SCALE GENOMIC DNA]</scope>
    <source>
        <strain evidence="7 8">FJAT-51800</strain>
    </source>
</reference>
<proteinExistence type="inferred from homology"/>
<evidence type="ECO:0000256" key="2">
    <source>
        <dbReference type="ARBA" id="ARBA00009533"/>
    </source>
</evidence>
<dbReference type="InterPro" id="IPR015422">
    <property type="entry name" value="PyrdxlP-dep_Trfase_small"/>
</dbReference>
<dbReference type="Pfam" id="PF00282">
    <property type="entry name" value="Pyridoxal_deC"/>
    <property type="match status" value="1"/>
</dbReference>
<gene>
    <name evidence="7" type="primary">panP</name>
    <name evidence="7" type="ORF">JYB87_06545</name>
</gene>
<keyword evidence="3" id="KW-0210">Decarboxylase</keyword>
<dbReference type="NCBIfam" id="TIGR03799">
    <property type="entry name" value="NOD_PanD_pyr"/>
    <property type="match status" value="1"/>
</dbReference>
<evidence type="ECO:0000313" key="8">
    <source>
        <dbReference type="Proteomes" id="UP000662770"/>
    </source>
</evidence>
<comment type="similarity">
    <text evidence="2 6">Belongs to the group II decarboxylase family.</text>
</comment>
<dbReference type="PANTHER" id="PTHR45677:SF8">
    <property type="entry name" value="CYSTEINE SULFINIC ACID DECARBOXYLASE"/>
    <property type="match status" value="1"/>
</dbReference>
<keyword evidence="4 6" id="KW-0663">Pyridoxal phosphate</keyword>
<evidence type="ECO:0000256" key="1">
    <source>
        <dbReference type="ARBA" id="ARBA00001933"/>
    </source>
</evidence>
<dbReference type="Gene3D" id="3.40.640.10">
    <property type="entry name" value="Type I PLP-dependent aspartate aminotransferase-like (Major domain)"/>
    <property type="match status" value="1"/>
</dbReference>
<organism evidence="7 8">
    <name type="scientific">Shewanella avicenniae</name>
    <dbReference type="NCBI Taxonomy" id="2814294"/>
    <lineage>
        <taxon>Bacteria</taxon>
        <taxon>Pseudomonadati</taxon>
        <taxon>Pseudomonadota</taxon>
        <taxon>Gammaproteobacteria</taxon>
        <taxon>Alteromonadales</taxon>
        <taxon>Shewanellaceae</taxon>
        <taxon>Shewanella</taxon>
    </lineage>
</organism>
<sequence length="550" mass="61342">MSASKSRKATASEESLWRIFTVPEAPESTLSKIEQALSEDLEGFLSQNIVALEKPLHEIEKDFRAFEIPDSPKFVSDYTEEMMQTLIAHSVHTAAPSFIGHMTSALPYFVLPLSKMMVGLNQNLVKIETSKAFTPLERQVLGMMHHLIFAEQPSFYQRWMHSADHSLGAFCSGGTVANISALWIARNRLLKPDGEFSGVTQDGLFAGLRHYGWDDLAILVSERGHYSLGKTADLLGIGRKNIIPIATDANNRVDVTAMRQAAAQLAERNVRVMAIIGVAGTTETGNVDPLNELADLAAELQCHFHVDAAWGGASLMSRKYRHLLAGIERADSVTIDAHKQMYVPMGAGMVIFKDPELARSIVHHAEYILRRGSKDLGSQTLEGSRPGMAMLVHACLQIIGREGYEILIDNSLGKARYFASLIKQHPDFELISEPELCLLTYRYVPLKVRRALAEAVEQQQWPRVEKINKLLDELTQTIQKSQREQGKSFVSRTRLQPAVYQRQSVTVLRVVLANPLTSEQILKDVLNEQVTIAETKSHLLNQLDKLCQPI</sequence>
<keyword evidence="5 6" id="KW-0456">Lyase</keyword>
<dbReference type="InterPro" id="IPR015424">
    <property type="entry name" value="PyrdxlP-dep_Trfase"/>
</dbReference>
<comment type="cofactor">
    <cofactor evidence="1 6">
        <name>pyridoxal 5'-phosphate</name>
        <dbReference type="ChEBI" id="CHEBI:597326"/>
    </cofactor>
</comment>
<evidence type="ECO:0000256" key="3">
    <source>
        <dbReference type="ARBA" id="ARBA00022793"/>
    </source>
</evidence>
<evidence type="ECO:0000256" key="4">
    <source>
        <dbReference type="ARBA" id="ARBA00022898"/>
    </source>
</evidence>
<dbReference type="PANTHER" id="PTHR45677">
    <property type="entry name" value="GLUTAMATE DECARBOXYLASE-RELATED"/>
    <property type="match status" value="1"/>
</dbReference>
<dbReference type="EMBL" id="CP071503">
    <property type="protein sequence ID" value="QSX34878.1"/>
    <property type="molecule type" value="Genomic_DNA"/>
</dbReference>
<dbReference type="Proteomes" id="UP000662770">
    <property type="component" value="Chromosome"/>
</dbReference>
<evidence type="ECO:0000256" key="6">
    <source>
        <dbReference type="RuleBase" id="RU000382"/>
    </source>
</evidence>
<dbReference type="SUPFAM" id="SSF53383">
    <property type="entry name" value="PLP-dependent transferases"/>
    <property type="match status" value="1"/>
</dbReference>
<evidence type="ECO:0000313" key="7">
    <source>
        <dbReference type="EMBL" id="QSX34878.1"/>
    </source>
</evidence>
<dbReference type="InterPro" id="IPR022517">
    <property type="entry name" value="Asp_decarboxylase_pyridox"/>
</dbReference>